<protein>
    <recommendedName>
        <fullName evidence="7">Large ribosomal subunit protein mL40</fullName>
    </recommendedName>
</protein>
<dbReference type="GO" id="GO:0003735">
    <property type="term" value="F:structural constituent of ribosome"/>
    <property type="evidence" value="ECO:0007669"/>
    <property type="project" value="InterPro"/>
</dbReference>
<evidence type="ECO:0000256" key="3">
    <source>
        <dbReference type="ARBA" id="ARBA00022946"/>
    </source>
</evidence>
<dbReference type="GO" id="GO:0032543">
    <property type="term" value="P:mitochondrial translation"/>
    <property type="evidence" value="ECO:0007669"/>
    <property type="project" value="InterPro"/>
</dbReference>
<proteinExistence type="inferred from homology"/>
<dbReference type="AlphaFoldDB" id="A0A1R1PYZ8"/>
<evidence type="ECO:0000313" key="8">
    <source>
        <dbReference type="EMBL" id="OMH86154.1"/>
    </source>
</evidence>
<evidence type="ECO:0000256" key="7">
    <source>
        <dbReference type="ARBA" id="ARBA00035192"/>
    </source>
</evidence>
<reference evidence="9" key="1">
    <citation type="submission" date="2017-01" db="EMBL/GenBank/DDBJ databases">
        <authorList>
            <person name="Wang Y."/>
            <person name="White M."/>
            <person name="Kvist S."/>
            <person name="Moncalvo J.-M."/>
        </authorList>
    </citation>
    <scope>NUCLEOTIDE SEQUENCE [LARGE SCALE GENOMIC DNA]</scope>
    <source>
        <strain evidence="9">COL-18-3</strain>
    </source>
</reference>
<dbReference type="Proteomes" id="UP000188320">
    <property type="component" value="Unassembled WGS sequence"/>
</dbReference>
<keyword evidence="6" id="KW-0687">Ribonucleoprotein</keyword>
<evidence type="ECO:0000256" key="4">
    <source>
        <dbReference type="ARBA" id="ARBA00022980"/>
    </source>
</evidence>
<dbReference type="PANTHER" id="PTHR39150">
    <property type="entry name" value="54S RIBOSOMAL PROTEIN L28, MITOCHONDRIAL"/>
    <property type="match status" value="1"/>
</dbReference>
<dbReference type="GO" id="GO:0005840">
    <property type="term" value="C:ribosome"/>
    <property type="evidence" value="ECO:0007669"/>
    <property type="project" value="UniProtKB-KW"/>
</dbReference>
<dbReference type="InterPro" id="IPR042831">
    <property type="entry name" value="Ribosomal_mL40_fung"/>
</dbReference>
<accession>A0A1R1PYZ8</accession>
<comment type="similarity">
    <text evidence="2">Belongs to the mitochondrion-specific ribosomal protein mL40 family.</text>
</comment>
<keyword evidence="9" id="KW-1185">Reference proteome</keyword>
<evidence type="ECO:0000313" key="9">
    <source>
        <dbReference type="Proteomes" id="UP000188320"/>
    </source>
</evidence>
<dbReference type="InterPro" id="IPR019192">
    <property type="entry name" value="Ribosomal_mL40"/>
</dbReference>
<name>A0A1R1PYZ8_ZANCU</name>
<evidence type="ECO:0000256" key="5">
    <source>
        <dbReference type="ARBA" id="ARBA00023128"/>
    </source>
</evidence>
<evidence type="ECO:0000256" key="2">
    <source>
        <dbReference type="ARBA" id="ARBA00009360"/>
    </source>
</evidence>
<keyword evidence="5" id="KW-0496">Mitochondrion</keyword>
<comment type="caution">
    <text evidence="8">The sequence shown here is derived from an EMBL/GenBank/DDBJ whole genome shotgun (WGS) entry which is preliminary data.</text>
</comment>
<dbReference type="Gene3D" id="6.10.250.3440">
    <property type="match status" value="1"/>
</dbReference>
<gene>
    <name evidence="8" type="ORF">AX774_g268</name>
</gene>
<dbReference type="Pfam" id="PF09812">
    <property type="entry name" value="MRP-L28"/>
    <property type="match status" value="1"/>
</dbReference>
<keyword evidence="3" id="KW-0809">Transit peptide</keyword>
<dbReference type="GO" id="GO:0005739">
    <property type="term" value="C:mitochondrion"/>
    <property type="evidence" value="ECO:0007669"/>
    <property type="project" value="UniProtKB-SubCell"/>
</dbReference>
<dbReference type="PANTHER" id="PTHR39150:SF1">
    <property type="entry name" value="LARGE RIBOSOMAL SUBUNIT PROTEIN ML40"/>
    <property type="match status" value="1"/>
</dbReference>
<sequence>MNLRIKSQAIAVSRLLHTTAIRKAGGSSGGSSGGGGKDYNKVTLDSRHEQIKRLLFDQAPSTLPEMSEADLDRHFTIERARIILKKEQSKARREEREGKFNAMVAALKELENTDLALLHDACLKSNVTKFPLQLRVPTETPPKVIWQYKALSNQANNGSGAASNS</sequence>
<dbReference type="EMBL" id="LSSK01000012">
    <property type="protein sequence ID" value="OMH86154.1"/>
    <property type="molecule type" value="Genomic_DNA"/>
</dbReference>
<dbReference type="GO" id="GO:1990904">
    <property type="term" value="C:ribonucleoprotein complex"/>
    <property type="evidence" value="ECO:0007669"/>
    <property type="project" value="UniProtKB-KW"/>
</dbReference>
<keyword evidence="4 8" id="KW-0689">Ribosomal protein</keyword>
<organism evidence="8 9">
    <name type="scientific">Zancudomyces culisetae</name>
    <name type="common">Gut fungus</name>
    <name type="synonym">Smittium culisetae</name>
    <dbReference type="NCBI Taxonomy" id="1213189"/>
    <lineage>
        <taxon>Eukaryota</taxon>
        <taxon>Fungi</taxon>
        <taxon>Fungi incertae sedis</taxon>
        <taxon>Zoopagomycota</taxon>
        <taxon>Kickxellomycotina</taxon>
        <taxon>Harpellomycetes</taxon>
        <taxon>Harpellales</taxon>
        <taxon>Legeriomycetaceae</taxon>
        <taxon>Zancudomyces</taxon>
    </lineage>
</organism>
<evidence type="ECO:0000256" key="6">
    <source>
        <dbReference type="ARBA" id="ARBA00023274"/>
    </source>
</evidence>
<evidence type="ECO:0000256" key="1">
    <source>
        <dbReference type="ARBA" id="ARBA00004173"/>
    </source>
</evidence>
<comment type="subcellular location">
    <subcellularLocation>
        <location evidence="1">Mitochondrion</location>
    </subcellularLocation>
</comment>
<dbReference type="OrthoDB" id="2098203at2759"/>